<dbReference type="EMBL" id="BGPR01007830">
    <property type="protein sequence ID" value="GBN29853.1"/>
    <property type="molecule type" value="Genomic_DNA"/>
</dbReference>
<name>A0A4Y2MT40_ARAVE</name>
<gene>
    <name evidence="1" type="ORF">AVEN_36682_1</name>
</gene>
<dbReference type="AlphaFoldDB" id="A0A4Y2MT40"/>
<protein>
    <submittedName>
        <fullName evidence="1">Uncharacterized protein</fullName>
    </submittedName>
</protein>
<sequence>MSKTLATKSGRSCGFCPGKVVLDLVPLRNAGKTQKQVGLSKVSNYRHGILKVLLHLSWISNETRWQNECNTWSNASFSTQSIYRAESLTSHITPPDISDVIENLASASVSSEKACLDFEYIITPNTQEVNAVSLHEPCGYCYVVIGPDGKSVKPPTVYRGIDAAKLFVPSMLKEEEEISSILKKISSLSITTDEERSYNQLSTVIFVEWIKIYEYIKILQNYSIGALQSCTRLRDTPFSRRTRGAFCPAAHSRRRLTGGAFCPAAHSRRQRTRAALCPAQSLTVPRRESSVSKKGATTYV</sequence>
<proteinExistence type="predicted"/>
<organism evidence="1 2">
    <name type="scientific">Araneus ventricosus</name>
    <name type="common">Orbweaver spider</name>
    <name type="synonym">Epeira ventricosa</name>
    <dbReference type="NCBI Taxonomy" id="182803"/>
    <lineage>
        <taxon>Eukaryota</taxon>
        <taxon>Metazoa</taxon>
        <taxon>Ecdysozoa</taxon>
        <taxon>Arthropoda</taxon>
        <taxon>Chelicerata</taxon>
        <taxon>Arachnida</taxon>
        <taxon>Araneae</taxon>
        <taxon>Araneomorphae</taxon>
        <taxon>Entelegynae</taxon>
        <taxon>Araneoidea</taxon>
        <taxon>Araneidae</taxon>
        <taxon>Araneus</taxon>
    </lineage>
</organism>
<reference evidence="1 2" key="1">
    <citation type="journal article" date="2019" name="Sci. Rep.">
        <title>Orb-weaving spider Araneus ventricosus genome elucidates the spidroin gene catalogue.</title>
        <authorList>
            <person name="Kono N."/>
            <person name="Nakamura H."/>
            <person name="Ohtoshi R."/>
            <person name="Moran D.A.P."/>
            <person name="Shinohara A."/>
            <person name="Yoshida Y."/>
            <person name="Fujiwara M."/>
            <person name="Mori M."/>
            <person name="Tomita M."/>
            <person name="Arakawa K."/>
        </authorList>
    </citation>
    <scope>NUCLEOTIDE SEQUENCE [LARGE SCALE GENOMIC DNA]</scope>
</reference>
<evidence type="ECO:0000313" key="1">
    <source>
        <dbReference type="EMBL" id="GBN29853.1"/>
    </source>
</evidence>
<evidence type="ECO:0000313" key="2">
    <source>
        <dbReference type="Proteomes" id="UP000499080"/>
    </source>
</evidence>
<keyword evidence="2" id="KW-1185">Reference proteome</keyword>
<comment type="caution">
    <text evidence="1">The sequence shown here is derived from an EMBL/GenBank/DDBJ whole genome shotgun (WGS) entry which is preliminary data.</text>
</comment>
<accession>A0A4Y2MT40</accession>
<dbReference type="Proteomes" id="UP000499080">
    <property type="component" value="Unassembled WGS sequence"/>
</dbReference>